<evidence type="ECO:0000256" key="1">
    <source>
        <dbReference type="ARBA" id="ARBA00007626"/>
    </source>
</evidence>
<dbReference type="Pfam" id="PF12854">
    <property type="entry name" value="PPR_1"/>
    <property type="match status" value="3"/>
</dbReference>
<feature type="repeat" description="PPR" evidence="4">
    <location>
        <begin position="387"/>
        <end position="421"/>
    </location>
</feature>
<evidence type="ECO:0000256" key="2">
    <source>
        <dbReference type="ARBA" id="ARBA00022737"/>
    </source>
</evidence>
<name>A0A3L6R1F4_PANMI</name>
<feature type="repeat" description="PPR" evidence="4">
    <location>
        <begin position="140"/>
        <end position="174"/>
    </location>
</feature>
<feature type="repeat" description="PPR" evidence="4">
    <location>
        <begin position="729"/>
        <end position="763"/>
    </location>
</feature>
<feature type="region of interest" description="Disordered" evidence="5">
    <location>
        <begin position="1"/>
        <end position="22"/>
    </location>
</feature>
<feature type="repeat" description="PPR" evidence="4">
    <location>
        <begin position="834"/>
        <end position="868"/>
    </location>
</feature>
<accession>A0A3L6R1F4</accession>
<feature type="repeat" description="PPR" evidence="4">
    <location>
        <begin position="522"/>
        <end position="556"/>
    </location>
</feature>
<feature type="repeat" description="PPR" evidence="4">
    <location>
        <begin position="317"/>
        <end position="351"/>
    </location>
</feature>
<feature type="repeat" description="PPR" evidence="4">
    <location>
        <begin position="282"/>
        <end position="316"/>
    </location>
</feature>
<dbReference type="PROSITE" id="PS51375">
    <property type="entry name" value="PPR"/>
    <property type="match status" value="15"/>
</dbReference>
<feature type="repeat" description="PPR" evidence="4">
    <location>
        <begin position="247"/>
        <end position="281"/>
    </location>
</feature>
<feature type="repeat" description="PPR" evidence="4">
    <location>
        <begin position="799"/>
        <end position="833"/>
    </location>
</feature>
<comment type="similarity">
    <text evidence="1">Belongs to the PPR family. P subfamily.</text>
</comment>
<evidence type="ECO:0000256" key="3">
    <source>
        <dbReference type="ARBA" id="ARBA00022946"/>
    </source>
</evidence>
<dbReference type="AlphaFoldDB" id="A0A3L6R1F4"/>
<dbReference type="Gene3D" id="1.25.40.10">
    <property type="entry name" value="Tetratricopeptide repeat domain"/>
    <property type="match status" value="6"/>
</dbReference>
<keyword evidence="2" id="KW-0677">Repeat</keyword>
<dbReference type="EMBL" id="PQIB02000010">
    <property type="protein sequence ID" value="RLM92818.1"/>
    <property type="molecule type" value="Genomic_DNA"/>
</dbReference>
<feature type="repeat" description="PPR" evidence="4">
    <location>
        <begin position="487"/>
        <end position="521"/>
    </location>
</feature>
<evidence type="ECO:0000256" key="4">
    <source>
        <dbReference type="PROSITE-ProRule" id="PRU00708"/>
    </source>
</evidence>
<evidence type="ECO:0000313" key="6">
    <source>
        <dbReference type="EMBL" id="RLM92818.1"/>
    </source>
</evidence>
<gene>
    <name evidence="6" type="ORF">C2845_PM08G08970</name>
</gene>
<sequence length="1093" mass="120622">MPLPGGNGESPPPPPPAPHPLPFPSLIKLGRAVTARHVDRLLATLLRHRRHRLLAALASHALANAVAPTPRTHLLAASALLDSARPREAAQRLALASCIANRGRRLWHALLRRACAGQGDPRHALELLSAAVEDQGAVLSPSTYRVMVVGLCARGEVDGALRVFDVMTRRGCQVDDRVCSSIVSGFSRAGKAGAGLDFYERVRREFSCFEPGLVTLTSVVHALGLEGRIDEMAELMQEMECKGMDADAIFYGSMVHGYMSGGFLMEGLRKHRSMIDKGITADAVNYTTVIDGLCREGSVEKVMGFLDTMEQYDAKPNLITYTSLVGGFCKRGRLEDAFSILRKLEQTGVVVDEYVYSILIDSLCKMGDLARAFSLLEEMENKGIKAGNVTYNTVINGLCKAGDTEKAVEISEGVAADNFTYSTLLHGYINRDDVTGVMAIKGRLENSGISMDVVTCNVLIKALFMVNKVDDAWSLFHKMPEMGLRPNTITYNTIIDALCKVEEIDKALELFDEYKKHSSLSSTVVYDCLIKALCNQGKVDMAGQIFFDLVQKKIRPDFCNCRKLIHANFKELGEHGVLDFIYKVGELDIDLFASICNYASTFLSNKNCCRAAMDAYKLLRTQASFVTSKTCYRLLKSLHRNGSEEVIQPLLCEFIKIHGLHERRMINMLSCHLSKKSVREAIWFSNYMDTGSVPVSVLRGAVYTLKKQGEVLDACKFLKEAQQSGLSVDLAMYSIVVDGLCKGGYLEKALDLCERLKKEGLHPNIVIHNSVLSGLCQQGCLTEAFRLFDYLENSKMLPTMITYAILIGALCREGLLDDADQLFHKMSTKGIRPTTRVYNLLISGYCNFGLTEKALELMSHLEELFVRPDSFTLGAIISGLCLKGDTEAALRFFNEYRYKDIEPDFVGFMSLVKGLYAKGRMEESRGILREMFQCKEVVESINSVGDKIQAESLADLLSSACDQGRIDEIVTILNEVGHMLLSSSDSSSYNALGHLKKLQKADDACDSISDSGQVSPVAYDVSRNSHHRSSEVIDGDDSLSKASDDTDIDYQNLLGKSFSDDFDSYYTSIASLCSKGEVLRANKAVEAMIQNSD</sequence>
<dbReference type="Pfam" id="PF01535">
    <property type="entry name" value="PPR"/>
    <property type="match status" value="4"/>
</dbReference>
<organism evidence="6 7">
    <name type="scientific">Panicum miliaceum</name>
    <name type="common">Proso millet</name>
    <name type="synonym">Broomcorn millet</name>
    <dbReference type="NCBI Taxonomy" id="4540"/>
    <lineage>
        <taxon>Eukaryota</taxon>
        <taxon>Viridiplantae</taxon>
        <taxon>Streptophyta</taxon>
        <taxon>Embryophyta</taxon>
        <taxon>Tracheophyta</taxon>
        <taxon>Spermatophyta</taxon>
        <taxon>Magnoliopsida</taxon>
        <taxon>Liliopsida</taxon>
        <taxon>Poales</taxon>
        <taxon>Poaceae</taxon>
        <taxon>PACMAD clade</taxon>
        <taxon>Panicoideae</taxon>
        <taxon>Panicodae</taxon>
        <taxon>Paniceae</taxon>
        <taxon>Panicinae</taxon>
        <taxon>Panicum</taxon>
        <taxon>Panicum sect. Panicum</taxon>
    </lineage>
</organism>
<feature type="repeat" description="PPR" evidence="4">
    <location>
        <begin position="352"/>
        <end position="386"/>
    </location>
</feature>
<dbReference type="STRING" id="4540.A0A3L6R1F4"/>
<comment type="caution">
    <text evidence="6">The sequence shown here is derived from an EMBL/GenBank/DDBJ whole genome shotgun (WGS) entry which is preliminary data.</text>
</comment>
<dbReference type="InterPro" id="IPR002885">
    <property type="entry name" value="PPR_rpt"/>
</dbReference>
<protein>
    <submittedName>
        <fullName evidence="6">Pentatricopeptide repeat-containing protein</fullName>
    </submittedName>
</protein>
<dbReference type="PANTHER" id="PTHR46128:SF211">
    <property type="entry name" value="PENTACOTRIPEPTIDE-REPEAT REGION OF PRORP DOMAIN-CONTAINING PROTEIN"/>
    <property type="match status" value="1"/>
</dbReference>
<feature type="repeat" description="PPR" evidence="4">
    <location>
        <begin position="452"/>
        <end position="486"/>
    </location>
</feature>
<dbReference type="NCBIfam" id="TIGR00756">
    <property type="entry name" value="PPR"/>
    <property type="match status" value="14"/>
</dbReference>
<dbReference type="OrthoDB" id="185373at2759"/>
<dbReference type="InterPro" id="IPR011990">
    <property type="entry name" value="TPR-like_helical_dom_sf"/>
</dbReference>
<feature type="compositionally biased region" description="Pro residues" evidence="5">
    <location>
        <begin position="10"/>
        <end position="22"/>
    </location>
</feature>
<feature type="repeat" description="PPR" evidence="4">
    <location>
        <begin position="869"/>
        <end position="903"/>
    </location>
</feature>
<evidence type="ECO:0000313" key="7">
    <source>
        <dbReference type="Proteomes" id="UP000275267"/>
    </source>
</evidence>
<keyword evidence="7" id="KW-1185">Reference proteome</keyword>
<reference evidence="7" key="1">
    <citation type="journal article" date="2019" name="Nat. Commun.">
        <title>The genome of broomcorn millet.</title>
        <authorList>
            <person name="Zou C."/>
            <person name="Miki D."/>
            <person name="Li D."/>
            <person name="Tang Q."/>
            <person name="Xiao L."/>
            <person name="Rajput S."/>
            <person name="Deng P."/>
            <person name="Jia W."/>
            <person name="Huang R."/>
            <person name="Zhang M."/>
            <person name="Sun Y."/>
            <person name="Hu J."/>
            <person name="Fu X."/>
            <person name="Schnable P.S."/>
            <person name="Li F."/>
            <person name="Zhang H."/>
            <person name="Feng B."/>
            <person name="Zhu X."/>
            <person name="Liu R."/>
            <person name="Schnable J.C."/>
            <person name="Zhu J.-K."/>
            <person name="Zhang H."/>
        </authorList>
    </citation>
    <scope>NUCLEOTIDE SEQUENCE [LARGE SCALE GENOMIC DNA]</scope>
</reference>
<dbReference type="InterPro" id="IPR050872">
    <property type="entry name" value="PPR_P_subfamily"/>
</dbReference>
<dbReference type="Proteomes" id="UP000275267">
    <property type="component" value="Unassembled WGS sequence"/>
</dbReference>
<feature type="repeat" description="PPR" evidence="4">
    <location>
        <begin position="764"/>
        <end position="798"/>
    </location>
</feature>
<dbReference type="Pfam" id="PF13041">
    <property type="entry name" value="PPR_2"/>
    <property type="match status" value="4"/>
</dbReference>
<keyword evidence="3" id="KW-0809">Transit peptide</keyword>
<feature type="repeat" description="PPR" evidence="4">
    <location>
        <begin position="212"/>
        <end position="246"/>
    </location>
</feature>
<proteinExistence type="inferred from homology"/>
<evidence type="ECO:0000256" key="5">
    <source>
        <dbReference type="SAM" id="MobiDB-lite"/>
    </source>
</evidence>
<dbReference type="PANTHER" id="PTHR46128">
    <property type="entry name" value="MITOCHONDRIAL GROUP I INTRON SPLICING FACTOR CCM1"/>
    <property type="match status" value="1"/>
</dbReference>